<protein>
    <submittedName>
        <fullName evidence="7">Sigma-70 family RNA polymerase sigma factor</fullName>
    </submittedName>
</protein>
<dbReference type="SUPFAM" id="SSF88946">
    <property type="entry name" value="Sigma2 domain of RNA polymerase sigma factors"/>
    <property type="match status" value="1"/>
</dbReference>
<comment type="similarity">
    <text evidence="1">Belongs to the sigma-70 factor family. ECF subfamily.</text>
</comment>
<keyword evidence="4" id="KW-0804">Transcription</keyword>
<evidence type="ECO:0000256" key="1">
    <source>
        <dbReference type="ARBA" id="ARBA00010641"/>
    </source>
</evidence>
<dbReference type="PANTHER" id="PTHR43133">
    <property type="entry name" value="RNA POLYMERASE ECF-TYPE SIGMA FACTO"/>
    <property type="match status" value="1"/>
</dbReference>
<dbReference type="RefSeq" id="WP_147168870.1">
    <property type="nucleotide sequence ID" value="NZ_VOOR01000046.1"/>
</dbReference>
<dbReference type="InterPro" id="IPR007627">
    <property type="entry name" value="RNA_pol_sigma70_r2"/>
</dbReference>
<evidence type="ECO:0000313" key="8">
    <source>
        <dbReference type="Proteomes" id="UP000321580"/>
    </source>
</evidence>
<dbReference type="EMBL" id="VOOR01000046">
    <property type="protein sequence ID" value="TXB61762.1"/>
    <property type="molecule type" value="Genomic_DNA"/>
</dbReference>
<proteinExistence type="inferred from homology"/>
<evidence type="ECO:0000313" key="7">
    <source>
        <dbReference type="EMBL" id="TXB61762.1"/>
    </source>
</evidence>
<keyword evidence="8" id="KW-1185">Reference proteome</keyword>
<dbReference type="AlphaFoldDB" id="A0A5C6RK80"/>
<dbReference type="InterPro" id="IPR014284">
    <property type="entry name" value="RNA_pol_sigma-70_dom"/>
</dbReference>
<evidence type="ECO:0000256" key="2">
    <source>
        <dbReference type="ARBA" id="ARBA00023015"/>
    </source>
</evidence>
<dbReference type="GO" id="GO:0003677">
    <property type="term" value="F:DNA binding"/>
    <property type="evidence" value="ECO:0007669"/>
    <property type="project" value="InterPro"/>
</dbReference>
<evidence type="ECO:0000259" key="6">
    <source>
        <dbReference type="Pfam" id="PF08281"/>
    </source>
</evidence>
<keyword evidence="2" id="KW-0805">Transcription regulation</keyword>
<organism evidence="7 8">
    <name type="scientific">Phaeodactylibacter luteus</name>
    <dbReference type="NCBI Taxonomy" id="1564516"/>
    <lineage>
        <taxon>Bacteria</taxon>
        <taxon>Pseudomonadati</taxon>
        <taxon>Bacteroidota</taxon>
        <taxon>Saprospiria</taxon>
        <taxon>Saprospirales</taxon>
        <taxon>Haliscomenobacteraceae</taxon>
        <taxon>Phaeodactylibacter</taxon>
    </lineage>
</organism>
<keyword evidence="3" id="KW-0731">Sigma factor</keyword>
<dbReference type="Gene3D" id="1.10.10.10">
    <property type="entry name" value="Winged helix-like DNA-binding domain superfamily/Winged helix DNA-binding domain"/>
    <property type="match status" value="1"/>
</dbReference>
<gene>
    <name evidence="7" type="ORF">FRY97_17530</name>
</gene>
<evidence type="ECO:0000259" key="5">
    <source>
        <dbReference type="Pfam" id="PF04542"/>
    </source>
</evidence>
<dbReference type="Pfam" id="PF04542">
    <property type="entry name" value="Sigma70_r2"/>
    <property type="match status" value="1"/>
</dbReference>
<accession>A0A5C6RK80</accession>
<dbReference type="GO" id="GO:0006352">
    <property type="term" value="P:DNA-templated transcription initiation"/>
    <property type="evidence" value="ECO:0007669"/>
    <property type="project" value="InterPro"/>
</dbReference>
<feature type="domain" description="RNA polymerase sigma factor 70 region 4 type 2" evidence="6">
    <location>
        <begin position="146"/>
        <end position="195"/>
    </location>
</feature>
<dbReference type="Gene3D" id="1.10.1740.10">
    <property type="match status" value="1"/>
</dbReference>
<dbReference type="InterPro" id="IPR013325">
    <property type="entry name" value="RNA_pol_sigma_r2"/>
</dbReference>
<dbReference type="InterPro" id="IPR013324">
    <property type="entry name" value="RNA_pol_sigma_r3/r4-like"/>
</dbReference>
<dbReference type="SUPFAM" id="SSF88659">
    <property type="entry name" value="Sigma3 and sigma4 domains of RNA polymerase sigma factors"/>
    <property type="match status" value="1"/>
</dbReference>
<dbReference type="InterPro" id="IPR013249">
    <property type="entry name" value="RNA_pol_sigma70_r4_t2"/>
</dbReference>
<dbReference type="PANTHER" id="PTHR43133:SF51">
    <property type="entry name" value="RNA POLYMERASE SIGMA FACTOR"/>
    <property type="match status" value="1"/>
</dbReference>
<reference evidence="7 8" key="1">
    <citation type="submission" date="2019-08" db="EMBL/GenBank/DDBJ databases">
        <title>Genome of Phaeodactylibacter luteus.</title>
        <authorList>
            <person name="Bowman J.P."/>
        </authorList>
    </citation>
    <scope>NUCLEOTIDE SEQUENCE [LARGE SCALE GENOMIC DNA]</scope>
    <source>
        <strain evidence="7 8">KCTC 42180</strain>
    </source>
</reference>
<dbReference type="GO" id="GO:0016987">
    <property type="term" value="F:sigma factor activity"/>
    <property type="evidence" value="ECO:0007669"/>
    <property type="project" value="UniProtKB-KW"/>
</dbReference>
<sequence>MDIAVQSQSKHYSPVAASTDDYTLVKYAIRGNERAYEVLMDRYRNPIFHMMLKMVNNREDAEDLAIEAFGKAFAKLRSYTPRYAFSTWLYRIAINNGIDHIRRKRLQVLSIDEPLDGQASSDYSHNIPGYTLNPEEEIIREQRLELMRGLLGHLSPKYRLMIELRYFEEMSYEEISIELEIPLGTVKAQLFRAKEVLSNLLSQPGAGAYIDQAQRRA</sequence>
<dbReference type="Proteomes" id="UP000321580">
    <property type="component" value="Unassembled WGS sequence"/>
</dbReference>
<dbReference type="NCBIfam" id="TIGR02937">
    <property type="entry name" value="sigma70-ECF"/>
    <property type="match status" value="1"/>
</dbReference>
<dbReference type="InterPro" id="IPR039425">
    <property type="entry name" value="RNA_pol_sigma-70-like"/>
</dbReference>
<comment type="caution">
    <text evidence="7">The sequence shown here is derived from an EMBL/GenBank/DDBJ whole genome shotgun (WGS) entry which is preliminary data.</text>
</comment>
<feature type="domain" description="RNA polymerase sigma-70 region 2" evidence="5">
    <location>
        <begin position="39"/>
        <end position="105"/>
    </location>
</feature>
<evidence type="ECO:0000256" key="3">
    <source>
        <dbReference type="ARBA" id="ARBA00023082"/>
    </source>
</evidence>
<dbReference type="OrthoDB" id="9785675at2"/>
<dbReference type="InterPro" id="IPR036388">
    <property type="entry name" value="WH-like_DNA-bd_sf"/>
</dbReference>
<dbReference type="Pfam" id="PF08281">
    <property type="entry name" value="Sigma70_r4_2"/>
    <property type="match status" value="1"/>
</dbReference>
<name>A0A5C6RK80_9BACT</name>
<dbReference type="CDD" id="cd06171">
    <property type="entry name" value="Sigma70_r4"/>
    <property type="match status" value="1"/>
</dbReference>
<evidence type="ECO:0000256" key="4">
    <source>
        <dbReference type="ARBA" id="ARBA00023163"/>
    </source>
</evidence>